<dbReference type="SUPFAM" id="SSF46689">
    <property type="entry name" value="Homeodomain-like"/>
    <property type="match status" value="1"/>
</dbReference>
<name>A0A6P0HG65_9ACTN</name>
<dbReference type="InterPro" id="IPR036271">
    <property type="entry name" value="Tet_transcr_reg_TetR-rel_C_sf"/>
</dbReference>
<dbReference type="PANTHER" id="PTHR30055:SF234">
    <property type="entry name" value="HTH-TYPE TRANSCRIPTIONAL REGULATOR BETI"/>
    <property type="match status" value="1"/>
</dbReference>
<dbReference type="InterPro" id="IPR041490">
    <property type="entry name" value="KstR2_TetR_C"/>
</dbReference>
<comment type="caution">
    <text evidence="7">The sequence shown here is derived from an EMBL/GenBank/DDBJ whole genome shotgun (WGS) entry which is preliminary data.</text>
</comment>
<evidence type="ECO:0000256" key="2">
    <source>
        <dbReference type="ARBA" id="ARBA00023125"/>
    </source>
</evidence>
<reference evidence="7 8" key="1">
    <citation type="journal article" date="2014" name="Int. J. Syst. Evol. Microbiol.">
        <title>Nocardioides zeae sp. nov., isolated from the stem of Zea mays.</title>
        <authorList>
            <person name="Glaeser S.P."/>
            <person name="McInroy J.A."/>
            <person name="Busse H.J."/>
            <person name="Kampfer P."/>
        </authorList>
    </citation>
    <scope>NUCLEOTIDE SEQUENCE [LARGE SCALE GENOMIC DNA]</scope>
    <source>
        <strain evidence="7 8">JCM 30728</strain>
    </source>
</reference>
<evidence type="ECO:0000313" key="8">
    <source>
        <dbReference type="Proteomes" id="UP000468687"/>
    </source>
</evidence>
<keyword evidence="3" id="KW-0804">Transcription</keyword>
<dbReference type="Pfam" id="PF00440">
    <property type="entry name" value="TetR_N"/>
    <property type="match status" value="1"/>
</dbReference>
<dbReference type="PRINTS" id="PR00455">
    <property type="entry name" value="HTHTETR"/>
</dbReference>
<keyword evidence="2 4" id="KW-0238">DNA-binding</keyword>
<accession>A0A6P0HG65</accession>
<dbReference type="GO" id="GO:0000976">
    <property type="term" value="F:transcription cis-regulatory region binding"/>
    <property type="evidence" value="ECO:0007669"/>
    <property type="project" value="TreeGrafter"/>
</dbReference>
<evidence type="ECO:0000313" key="7">
    <source>
        <dbReference type="EMBL" id="NEN77628.1"/>
    </source>
</evidence>
<evidence type="ECO:0000256" key="1">
    <source>
        <dbReference type="ARBA" id="ARBA00023015"/>
    </source>
</evidence>
<gene>
    <name evidence="7" type="ORF">G3T38_04980</name>
</gene>
<dbReference type="SUPFAM" id="SSF48498">
    <property type="entry name" value="Tetracyclin repressor-like, C-terminal domain"/>
    <property type="match status" value="1"/>
</dbReference>
<dbReference type="InterPro" id="IPR009057">
    <property type="entry name" value="Homeodomain-like_sf"/>
</dbReference>
<sequence length="211" mass="22613">MPRTDRRRPRTAPADGPGTRDRLLDTTAHVLSTRGFACTSLTEVARIAGLRPPAVYHYFASKDDLVAAALSAGQQLVRQRVAAAAAAAGPDVRRAVDAMVEAHLRVELDSSAYATAVTRNARHVPPAIAVQLGADSAAFHDVWREVLQRAASEGHLRLGLDARVARMLVVGALNWAAEWYTPRISVDSVVATAQQLVRAGLFQPPHPSGHP</sequence>
<dbReference type="RefSeq" id="WP_163770957.1">
    <property type="nucleotide sequence ID" value="NZ_JAAGXA010000002.1"/>
</dbReference>
<keyword evidence="8" id="KW-1185">Reference proteome</keyword>
<feature type="compositionally biased region" description="Basic residues" evidence="5">
    <location>
        <begin position="1"/>
        <end position="10"/>
    </location>
</feature>
<feature type="domain" description="HTH tetR-type" evidence="6">
    <location>
        <begin position="17"/>
        <end position="77"/>
    </location>
</feature>
<dbReference type="InterPro" id="IPR001647">
    <property type="entry name" value="HTH_TetR"/>
</dbReference>
<feature type="region of interest" description="Disordered" evidence="5">
    <location>
        <begin position="1"/>
        <end position="22"/>
    </location>
</feature>
<protein>
    <submittedName>
        <fullName evidence="7">TetR/AcrR family transcriptional regulator</fullName>
    </submittedName>
</protein>
<dbReference type="PANTHER" id="PTHR30055">
    <property type="entry name" value="HTH-TYPE TRANSCRIPTIONAL REGULATOR RUTR"/>
    <property type="match status" value="1"/>
</dbReference>
<proteinExistence type="predicted"/>
<evidence type="ECO:0000256" key="3">
    <source>
        <dbReference type="ARBA" id="ARBA00023163"/>
    </source>
</evidence>
<dbReference type="AlphaFoldDB" id="A0A6P0HG65"/>
<keyword evidence="1" id="KW-0805">Transcription regulation</keyword>
<evidence type="ECO:0000256" key="4">
    <source>
        <dbReference type="PROSITE-ProRule" id="PRU00335"/>
    </source>
</evidence>
<feature type="DNA-binding region" description="H-T-H motif" evidence="4">
    <location>
        <begin position="40"/>
        <end position="59"/>
    </location>
</feature>
<dbReference type="EMBL" id="JAAGXA010000002">
    <property type="protein sequence ID" value="NEN77628.1"/>
    <property type="molecule type" value="Genomic_DNA"/>
</dbReference>
<organism evidence="7 8">
    <name type="scientific">Nocardioides zeae</name>
    <dbReference type="NCBI Taxonomy" id="1457234"/>
    <lineage>
        <taxon>Bacteria</taxon>
        <taxon>Bacillati</taxon>
        <taxon>Actinomycetota</taxon>
        <taxon>Actinomycetes</taxon>
        <taxon>Propionibacteriales</taxon>
        <taxon>Nocardioidaceae</taxon>
        <taxon>Nocardioides</taxon>
    </lineage>
</organism>
<dbReference type="PROSITE" id="PS50977">
    <property type="entry name" value="HTH_TETR_2"/>
    <property type="match status" value="1"/>
</dbReference>
<evidence type="ECO:0000256" key="5">
    <source>
        <dbReference type="SAM" id="MobiDB-lite"/>
    </source>
</evidence>
<evidence type="ECO:0000259" key="6">
    <source>
        <dbReference type="PROSITE" id="PS50977"/>
    </source>
</evidence>
<dbReference type="Gene3D" id="1.10.357.10">
    <property type="entry name" value="Tetracycline Repressor, domain 2"/>
    <property type="match status" value="1"/>
</dbReference>
<dbReference type="GO" id="GO:0003700">
    <property type="term" value="F:DNA-binding transcription factor activity"/>
    <property type="evidence" value="ECO:0007669"/>
    <property type="project" value="TreeGrafter"/>
</dbReference>
<dbReference type="InterPro" id="IPR050109">
    <property type="entry name" value="HTH-type_TetR-like_transc_reg"/>
</dbReference>
<dbReference type="Gene3D" id="1.10.10.60">
    <property type="entry name" value="Homeodomain-like"/>
    <property type="match status" value="1"/>
</dbReference>
<dbReference type="Pfam" id="PF17932">
    <property type="entry name" value="TetR_C_24"/>
    <property type="match status" value="1"/>
</dbReference>
<dbReference type="Proteomes" id="UP000468687">
    <property type="component" value="Unassembled WGS sequence"/>
</dbReference>